<evidence type="ECO:0000313" key="3">
    <source>
        <dbReference type="Proteomes" id="UP000886611"/>
    </source>
</evidence>
<dbReference type="InterPro" id="IPR036645">
    <property type="entry name" value="Elafin-like_sf"/>
</dbReference>
<feature type="domain" description="WAP" evidence="1">
    <location>
        <begin position="170"/>
        <end position="213"/>
    </location>
</feature>
<dbReference type="GO" id="GO:0045087">
    <property type="term" value="P:innate immune response"/>
    <property type="evidence" value="ECO:0007669"/>
    <property type="project" value="TreeGrafter"/>
</dbReference>
<evidence type="ECO:0000259" key="1">
    <source>
        <dbReference type="PROSITE" id="PS51390"/>
    </source>
</evidence>
<dbReference type="Gene3D" id="4.10.75.10">
    <property type="entry name" value="Elafin-like"/>
    <property type="match status" value="3"/>
</dbReference>
<dbReference type="PANTHER" id="PTHR19441:SF95">
    <property type="entry name" value="PERLWAPIN ISOFORM X1"/>
    <property type="match status" value="1"/>
</dbReference>
<dbReference type="SMART" id="SM00217">
    <property type="entry name" value="WAP"/>
    <property type="match status" value="3"/>
</dbReference>
<feature type="domain" description="WAP" evidence="1">
    <location>
        <begin position="77"/>
        <end position="121"/>
    </location>
</feature>
<sequence length="213" mass="23153">MYPHPTPPSSPSPSLSLLLNHLVSQALIPLSILPHHQNHLFSKEKMKTGETCYLLVLSCVLIGWLDATHATRKDLPTEVKPGHCPKKLQVTPSKRVCSNDHECPSNDKCCIFSCGAVCVPPAFTKPGVCPRRKTGMGTCAEYCANDSDCPGVKKCCSNGCGHECVKPYIVKPGRCQLPKTTHMCAEFCYHDGDCPEEQKCCRTTCGSACSDPC</sequence>
<evidence type="ECO:0000313" key="2">
    <source>
        <dbReference type="EMBL" id="KAG2461723.1"/>
    </source>
</evidence>
<dbReference type="InterPro" id="IPR008197">
    <property type="entry name" value="WAP_dom"/>
</dbReference>
<dbReference type="GO" id="GO:0004867">
    <property type="term" value="F:serine-type endopeptidase inhibitor activity"/>
    <property type="evidence" value="ECO:0007669"/>
    <property type="project" value="TreeGrafter"/>
</dbReference>
<feature type="domain" description="WAP" evidence="1">
    <location>
        <begin position="122"/>
        <end position="168"/>
    </location>
</feature>
<dbReference type="GO" id="GO:0019731">
    <property type="term" value="P:antibacterial humoral response"/>
    <property type="evidence" value="ECO:0007669"/>
    <property type="project" value="TreeGrafter"/>
</dbReference>
<dbReference type="PRINTS" id="PR00003">
    <property type="entry name" value="4DISULPHCORE"/>
</dbReference>
<dbReference type="SUPFAM" id="SSF57256">
    <property type="entry name" value="Elafin-like"/>
    <property type="match status" value="3"/>
</dbReference>
<dbReference type="PANTHER" id="PTHR19441">
    <property type="entry name" value="WHEY ACDIC PROTEIN WAP"/>
    <property type="match status" value="1"/>
</dbReference>
<dbReference type="GO" id="GO:0005615">
    <property type="term" value="C:extracellular space"/>
    <property type="evidence" value="ECO:0007669"/>
    <property type="project" value="TreeGrafter"/>
</dbReference>
<accession>A0A8X7X5M8</accession>
<proteinExistence type="predicted"/>
<gene>
    <name evidence="2" type="primary">Wap</name>
    <name evidence="2" type="ORF">GTO96_0008326</name>
</gene>
<comment type="caution">
    <text evidence="2">The sequence shown here is derived from an EMBL/GenBank/DDBJ whole genome shotgun (WGS) entry which is preliminary data.</text>
</comment>
<dbReference type="EMBL" id="JAATIS010004524">
    <property type="protein sequence ID" value="KAG2461723.1"/>
    <property type="molecule type" value="Genomic_DNA"/>
</dbReference>
<name>A0A8X7X5M8_POLSE</name>
<dbReference type="Pfam" id="PF00095">
    <property type="entry name" value="WAP"/>
    <property type="match status" value="3"/>
</dbReference>
<dbReference type="AlphaFoldDB" id="A0A8X7X5M8"/>
<protein>
    <submittedName>
        <fullName evidence="2">WAP protein</fullName>
    </submittedName>
</protein>
<dbReference type="Proteomes" id="UP000886611">
    <property type="component" value="Unassembled WGS sequence"/>
</dbReference>
<dbReference type="InterPro" id="IPR050514">
    <property type="entry name" value="WAP_four-disulfide_core"/>
</dbReference>
<dbReference type="CDD" id="cd00199">
    <property type="entry name" value="WAP"/>
    <property type="match status" value="1"/>
</dbReference>
<organism evidence="2 3">
    <name type="scientific">Polypterus senegalus</name>
    <name type="common">Senegal bichir</name>
    <dbReference type="NCBI Taxonomy" id="55291"/>
    <lineage>
        <taxon>Eukaryota</taxon>
        <taxon>Metazoa</taxon>
        <taxon>Chordata</taxon>
        <taxon>Craniata</taxon>
        <taxon>Vertebrata</taxon>
        <taxon>Euteleostomi</taxon>
        <taxon>Actinopterygii</taxon>
        <taxon>Polypteriformes</taxon>
        <taxon>Polypteridae</taxon>
        <taxon>Polypterus</taxon>
    </lineage>
</organism>
<reference evidence="2 3" key="1">
    <citation type="journal article" date="2021" name="Cell">
        <title>Tracing the genetic footprints of vertebrate landing in non-teleost ray-finned fishes.</title>
        <authorList>
            <person name="Bi X."/>
            <person name="Wang K."/>
            <person name="Yang L."/>
            <person name="Pan H."/>
            <person name="Jiang H."/>
            <person name="Wei Q."/>
            <person name="Fang M."/>
            <person name="Yu H."/>
            <person name="Zhu C."/>
            <person name="Cai Y."/>
            <person name="He Y."/>
            <person name="Gan X."/>
            <person name="Zeng H."/>
            <person name="Yu D."/>
            <person name="Zhu Y."/>
            <person name="Jiang H."/>
            <person name="Qiu Q."/>
            <person name="Yang H."/>
            <person name="Zhang Y.E."/>
            <person name="Wang W."/>
            <person name="Zhu M."/>
            <person name="He S."/>
            <person name="Zhang G."/>
        </authorList>
    </citation>
    <scope>NUCLEOTIDE SEQUENCE [LARGE SCALE GENOMIC DNA]</scope>
    <source>
        <strain evidence="2">Bchr_013</strain>
    </source>
</reference>
<dbReference type="FunFam" id="4.10.75.10:FF:000001">
    <property type="entry name" value="Anosmin 1"/>
    <property type="match status" value="1"/>
</dbReference>
<feature type="non-terminal residue" evidence="2">
    <location>
        <position position="213"/>
    </location>
</feature>
<dbReference type="PROSITE" id="PS51390">
    <property type="entry name" value="WAP"/>
    <property type="match status" value="3"/>
</dbReference>
<keyword evidence="3" id="KW-1185">Reference proteome</keyword>
<feature type="non-terminal residue" evidence="2">
    <location>
        <position position="1"/>
    </location>
</feature>